<reference evidence="3" key="1">
    <citation type="submission" date="2021-02" db="EMBL/GenBank/DDBJ databases">
        <authorList>
            <person name="Dougan E. K."/>
            <person name="Rhodes N."/>
            <person name="Thang M."/>
            <person name="Chan C."/>
        </authorList>
    </citation>
    <scope>NUCLEOTIDE SEQUENCE</scope>
</reference>
<dbReference type="OrthoDB" id="436230at2759"/>
<accession>A0A812JYW6</accession>
<evidence type="ECO:0000313" key="3">
    <source>
        <dbReference type="EMBL" id="CAE7218723.1"/>
    </source>
</evidence>
<feature type="coiled-coil region" evidence="1">
    <location>
        <begin position="108"/>
        <end position="142"/>
    </location>
</feature>
<feature type="region of interest" description="Disordered" evidence="2">
    <location>
        <begin position="22"/>
        <end position="61"/>
    </location>
</feature>
<feature type="compositionally biased region" description="Basic and acidic residues" evidence="2">
    <location>
        <begin position="232"/>
        <end position="244"/>
    </location>
</feature>
<dbReference type="EMBL" id="CAJNDS010000564">
    <property type="protein sequence ID" value="CAE7218723.1"/>
    <property type="molecule type" value="Genomic_DNA"/>
</dbReference>
<sequence>MCRGLETDVDTGALTELPAQLKTAAVTDETMKGSDGSESPSFTFTPPPAEPSDVDLPAADGSVEVPDTAIHHLASAHDLEQGPGEWLNQKEDSMSLWRSRHLQCMESLVRQRCAAEEMEEKLREETARRIRAEEQVERLTVVAKALATGTRVPELEEQLVAQRTKNFLLMETTKRQEQELKEAAEVKEKYESLCRKHRILQAEFDSQYADLEKLHLERIAECTEIFNRVNRENQRRRQEEESRSSQETAAGSSQDEEDISTVPSETEEVNSSKDQDSSDSVPTPLSHLPEPVADPKLHTGVALLSSPYLPFGMNSGWLHAKTGC</sequence>
<name>A0A812JYW6_9DINO</name>
<feature type="coiled-coil region" evidence="1">
    <location>
        <begin position="169"/>
        <end position="203"/>
    </location>
</feature>
<proteinExistence type="predicted"/>
<keyword evidence="4" id="KW-1185">Reference proteome</keyword>
<comment type="caution">
    <text evidence="3">The sequence shown here is derived from an EMBL/GenBank/DDBJ whole genome shotgun (WGS) entry which is preliminary data.</text>
</comment>
<protein>
    <submittedName>
        <fullName evidence="3">Uncharacterized protein</fullName>
    </submittedName>
</protein>
<evidence type="ECO:0000256" key="2">
    <source>
        <dbReference type="SAM" id="MobiDB-lite"/>
    </source>
</evidence>
<keyword evidence="1" id="KW-0175">Coiled coil</keyword>
<evidence type="ECO:0000256" key="1">
    <source>
        <dbReference type="SAM" id="Coils"/>
    </source>
</evidence>
<organism evidence="3 4">
    <name type="scientific">Symbiodinium natans</name>
    <dbReference type="NCBI Taxonomy" id="878477"/>
    <lineage>
        <taxon>Eukaryota</taxon>
        <taxon>Sar</taxon>
        <taxon>Alveolata</taxon>
        <taxon>Dinophyceae</taxon>
        <taxon>Suessiales</taxon>
        <taxon>Symbiodiniaceae</taxon>
        <taxon>Symbiodinium</taxon>
    </lineage>
</organism>
<evidence type="ECO:0000313" key="4">
    <source>
        <dbReference type="Proteomes" id="UP000604046"/>
    </source>
</evidence>
<dbReference type="AlphaFoldDB" id="A0A812JYW6"/>
<feature type="region of interest" description="Disordered" evidence="2">
    <location>
        <begin position="232"/>
        <end position="295"/>
    </location>
</feature>
<dbReference type="Proteomes" id="UP000604046">
    <property type="component" value="Unassembled WGS sequence"/>
</dbReference>
<gene>
    <name evidence="3" type="ORF">SNAT2548_LOCUS7879</name>
</gene>